<evidence type="ECO:0000313" key="4">
    <source>
        <dbReference type="Proteomes" id="UP000315017"/>
    </source>
</evidence>
<dbReference type="EMBL" id="CP036274">
    <property type="protein sequence ID" value="QDU27618.1"/>
    <property type="molecule type" value="Genomic_DNA"/>
</dbReference>
<gene>
    <name evidence="3" type="ORF">ETAA8_27060</name>
</gene>
<reference evidence="3 4" key="1">
    <citation type="submission" date="2019-02" db="EMBL/GenBank/DDBJ databases">
        <title>Deep-cultivation of Planctomycetes and their phenomic and genomic characterization uncovers novel biology.</title>
        <authorList>
            <person name="Wiegand S."/>
            <person name="Jogler M."/>
            <person name="Boedeker C."/>
            <person name="Pinto D."/>
            <person name="Vollmers J."/>
            <person name="Rivas-Marin E."/>
            <person name="Kohn T."/>
            <person name="Peeters S.H."/>
            <person name="Heuer A."/>
            <person name="Rast P."/>
            <person name="Oberbeckmann S."/>
            <person name="Bunk B."/>
            <person name="Jeske O."/>
            <person name="Meyerdierks A."/>
            <person name="Storesund J.E."/>
            <person name="Kallscheuer N."/>
            <person name="Luecker S."/>
            <person name="Lage O.M."/>
            <person name="Pohl T."/>
            <person name="Merkel B.J."/>
            <person name="Hornburger P."/>
            <person name="Mueller R.-W."/>
            <person name="Bruemmer F."/>
            <person name="Labrenz M."/>
            <person name="Spormann A.M."/>
            <person name="Op den Camp H."/>
            <person name="Overmann J."/>
            <person name="Amann R."/>
            <person name="Jetten M.S.M."/>
            <person name="Mascher T."/>
            <person name="Medema M.H."/>
            <person name="Devos D.P."/>
            <person name="Kaster A.-K."/>
            <person name="Ovreas L."/>
            <person name="Rohde M."/>
            <person name="Galperin M.Y."/>
            <person name="Jogler C."/>
        </authorList>
    </citation>
    <scope>NUCLEOTIDE SEQUENCE [LARGE SCALE GENOMIC DNA]</scope>
    <source>
        <strain evidence="3 4">ETA_A8</strain>
    </source>
</reference>
<evidence type="ECO:0000256" key="2">
    <source>
        <dbReference type="SAM" id="SignalP"/>
    </source>
</evidence>
<feature type="chain" id="PRO_5021852892" evidence="2">
    <location>
        <begin position="22"/>
        <end position="198"/>
    </location>
</feature>
<dbReference type="AlphaFoldDB" id="A0A517YBJ8"/>
<dbReference type="Proteomes" id="UP000315017">
    <property type="component" value="Chromosome"/>
</dbReference>
<feature type="region of interest" description="Disordered" evidence="1">
    <location>
        <begin position="102"/>
        <end position="142"/>
    </location>
</feature>
<keyword evidence="4" id="KW-1185">Reference proteome</keyword>
<feature type="region of interest" description="Disordered" evidence="1">
    <location>
        <begin position="158"/>
        <end position="198"/>
    </location>
</feature>
<sequence length="198" mass="21297" precursor="true">MRNRCLILTGLLGLTLLQAVAAAPAQAQYLNHGYFWGPFYRATDRAHGWGRHQGHRHHGYSCGYCSSPTYAIYPNYGYASNCNGGSCHLGYWNSTPFIIPPAADQPKDNDLPAALKPADDKMRAPQPNAEPPAEKNSARPRPTSDMLIARLAAVLSGDAARQLRTGEVPTLAVHRRNATPTSQNSAPAVAAVPPATGR</sequence>
<organism evidence="3 4">
    <name type="scientific">Anatilimnocola aggregata</name>
    <dbReference type="NCBI Taxonomy" id="2528021"/>
    <lineage>
        <taxon>Bacteria</taxon>
        <taxon>Pseudomonadati</taxon>
        <taxon>Planctomycetota</taxon>
        <taxon>Planctomycetia</taxon>
        <taxon>Pirellulales</taxon>
        <taxon>Pirellulaceae</taxon>
        <taxon>Anatilimnocola</taxon>
    </lineage>
</organism>
<keyword evidence="2" id="KW-0732">Signal</keyword>
<dbReference type="RefSeq" id="WP_145088584.1">
    <property type="nucleotide sequence ID" value="NZ_CP036274.1"/>
</dbReference>
<feature type="signal peptide" evidence="2">
    <location>
        <begin position="1"/>
        <end position="21"/>
    </location>
</feature>
<dbReference type="KEGG" id="aagg:ETAA8_27060"/>
<evidence type="ECO:0000256" key="1">
    <source>
        <dbReference type="SAM" id="MobiDB-lite"/>
    </source>
</evidence>
<feature type="compositionally biased region" description="Low complexity" evidence="1">
    <location>
        <begin position="186"/>
        <end position="198"/>
    </location>
</feature>
<evidence type="ECO:0000313" key="3">
    <source>
        <dbReference type="EMBL" id="QDU27618.1"/>
    </source>
</evidence>
<name>A0A517YBJ8_9BACT</name>
<proteinExistence type="predicted"/>
<protein>
    <submittedName>
        <fullName evidence="3">Uncharacterized protein</fullName>
    </submittedName>
</protein>
<accession>A0A517YBJ8</accession>